<evidence type="ECO:0000313" key="2">
    <source>
        <dbReference type="Proteomes" id="UP001159363"/>
    </source>
</evidence>
<organism evidence="1 2">
    <name type="scientific">Dryococelus australis</name>
    <dbReference type="NCBI Taxonomy" id="614101"/>
    <lineage>
        <taxon>Eukaryota</taxon>
        <taxon>Metazoa</taxon>
        <taxon>Ecdysozoa</taxon>
        <taxon>Arthropoda</taxon>
        <taxon>Hexapoda</taxon>
        <taxon>Insecta</taxon>
        <taxon>Pterygota</taxon>
        <taxon>Neoptera</taxon>
        <taxon>Polyneoptera</taxon>
        <taxon>Phasmatodea</taxon>
        <taxon>Verophasmatodea</taxon>
        <taxon>Anareolatae</taxon>
        <taxon>Phasmatidae</taxon>
        <taxon>Eurycanthinae</taxon>
        <taxon>Dryococelus</taxon>
    </lineage>
</organism>
<dbReference type="EMBL" id="JARBHB010000012">
    <property type="protein sequence ID" value="KAJ8871678.1"/>
    <property type="molecule type" value="Genomic_DNA"/>
</dbReference>
<name>A0ABQ9GI20_9NEOP</name>
<keyword evidence="2" id="KW-1185">Reference proteome</keyword>
<evidence type="ECO:0000313" key="1">
    <source>
        <dbReference type="EMBL" id="KAJ8871678.1"/>
    </source>
</evidence>
<sequence length="674" mass="76410">MLCSCCLNNVYENKTWLGNVYMIDELPKNMLKNECAVVNYYISTNHGTHWVCYFKENNDVCYFDSFGGNIPNNLINYFTNNNAITMIIKFKTLILLSVDIYENESDNVVGEHLVRISHICRLGNSFVGKDYQKSAYKQERTHKKMFKGKRRLKVAERTSLPSGTLTVIMILVCPDLTAILQVTRRPERSMHSILRLEGPFATHLSEVTCDVVIRRQRPGASHTTIVLQDDNSGVVVESILNKVEKFGVVSVVALTQKFNCNFGNIFSEEETVSRTTYSVGNKTSLKLSGCTGVSRRVVWIVEQLDDTLWTSVKELSETSIWNPEAWFTLVLTAESFMDENKLEVNFRKVWEKSHVIWFRTVARTYQGVLTSYLTTPHYFPDINTLQELDQCGFFIVSEKPDDVNDTDKFLEYIDIDESVVLNLFQKFSVAKLSYSNAGLHHPSRRRCRNPRFSGTSDSEYLEQFVVLGSPNQALRSRTSLLAALGSPYISISSVLVSKEDWGVGAIGDVTYERILPEVFEDISERREGGDPSTEQAAGGGGGAVQYQLYREAAAATVREVVQRGPVPCPRRRQHLLPHPTSGRASCSNILTLRKMAAERESEILTEMDLPTLCWTLPPIGVKGFNLLTNRMARYVRMRCVVLCRNSPYLVKLSLHEAEEYPRSRTLAGLQKRLK</sequence>
<protein>
    <submittedName>
        <fullName evidence="1">Uncharacterized protein</fullName>
    </submittedName>
</protein>
<comment type="caution">
    <text evidence="1">The sequence shown here is derived from an EMBL/GenBank/DDBJ whole genome shotgun (WGS) entry which is preliminary data.</text>
</comment>
<accession>A0ABQ9GI20</accession>
<dbReference type="Proteomes" id="UP001159363">
    <property type="component" value="Chromosome 11"/>
</dbReference>
<reference evidence="1 2" key="1">
    <citation type="submission" date="2023-02" db="EMBL/GenBank/DDBJ databases">
        <title>LHISI_Scaffold_Assembly.</title>
        <authorList>
            <person name="Stuart O.P."/>
            <person name="Cleave R."/>
            <person name="Magrath M.J.L."/>
            <person name="Mikheyev A.S."/>
        </authorList>
    </citation>
    <scope>NUCLEOTIDE SEQUENCE [LARGE SCALE GENOMIC DNA]</scope>
    <source>
        <strain evidence="1">Daus_M_001</strain>
        <tissue evidence="1">Leg muscle</tissue>
    </source>
</reference>
<proteinExistence type="predicted"/>
<gene>
    <name evidence="1" type="ORF">PR048_028005</name>
</gene>